<dbReference type="InterPro" id="IPR016061">
    <property type="entry name" value="Pro-tRNA_ligase_II_C"/>
</dbReference>
<evidence type="ECO:0000256" key="2">
    <source>
        <dbReference type="ARBA" id="ARBA00022598"/>
    </source>
</evidence>
<dbReference type="CDD" id="cd00778">
    <property type="entry name" value="ProRS_core_arch_euk"/>
    <property type="match status" value="1"/>
</dbReference>
<evidence type="ECO:0000256" key="4">
    <source>
        <dbReference type="ARBA" id="ARBA00022840"/>
    </source>
</evidence>
<dbReference type="FunFam" id="3.30.930.10:FF:000037">
    <property type="entry name" value="Proline--tRNA ligase"/>
    <property type="match status" value="1"/>
</dbReference>
<proteinExistence type="inferred from homology"/>
<keyword evidence="5" id="KW-0648">Protein biosynthesis</keyword>
<evidence type="ECO:0000256" key="6">
    <source>
        <dbReference type="ARBA" id="ARBA00023146"/>
    </source>
</evidence>
<evidence type="ECO:0000313" key="10">
    <source>
        <dbReference type="EMBL" id="ARF11736.1"/>
    </source>
</evidence>
<feature type="domain" description="Aminoacyl-transfer RNA synthetases class-II family profile" evidence="9">
    <location>
        <begin position="36"/>
        <end position="298"/>
    </location>
</feature>
<sequence>MDHELGLTVTKTNDFSEWYTQLITKGKFIEYYDVSGCYVLLPNSFAIWENIQKSLDNELKKRDVQNVQFPLFISEVNLSKEETHLEGFSAEVAWLEKRTEEESKKDGETEQDKIAKKNRIAVRPTSECAMYPIFKNLIRGHSDLPLKYNQWCNVVRWEMKHCTPFIRSREFFWSELHSCYTNRDQALNDVTNILDLYKETYNNLLAIPVIRGIKTNGEKFAGAELTQTVESYVPVAGKGIQAATSHLLGQNFSKMFDIKFQDENGQNQYVWQISCGITTRSIGIMLMTHGDNKGAVLPPKVAPIQIVIIPIIKKGKEELVLNRCKQIYDVLKDNFRVKLDTNPNHNPGWKYNYYELRGVPLRIEIGPKDADENTLTLCKRTSSTRSVIKTFTINETNLIFVEKNNNKDYTLNHHIEEVLNNIHQEMYDKALQEMMSHIKTPQNEKEFGSALNEKSLCYIKWCDSEDCEKEIKTKFHAKSLCIPSDLNMTITGDKCCVCQKEAKLNVLFGKSF</sequence>
<gene>
    <name evidence="10" type="ORF">Klosneuvirus_2_172</name>
</gene>
<dbReference type="Gene3D" id="3.30.930.10">
    <property type="entry name" value="Bira Bifunctional Protein, Domain 2"/>
    <property type="match status" value="1"/>
</dbReference>
<dbReference type="PANTHER" id="PTHR43382">
    <property type="entry name" value="PROLYL-TRNA SYNTHETASE"/>
    <property type="match status" value="1"/>
</dbReference>
<dbReference type="PANTHER" id="PTHR43382:SF2">
    <property type="entry name" value="BIFUNCTIONAL GLUTAMATE_PROLINE--TRNA LIGASE"/>
    <property type="match status" value="1"/>
</dbReference>
<dbReference type="InterPro" id="IPR004499">
    <property type="entry name" value="Pro-tRNA-ligase_IIa_arc-type"/>
</dbReference>
<name>A0A1V0SJ28_9VIRU</name>
<dbReference type="InterPro" id="IPR006195">
    <property type="entry name" value="aa-tRNA-synth_II"/>
</dbReference>
<evidence type="ECO:0000256" key="1">
    <source>
        <dbReference type="ARBA" id="ARBA00012831"/>
    </source>
</evidence>
<dbReference type="Pfam" id="PF03129">
    <property type="entry name" value="HGTP_anticodon"/>
    <property type="match status" value="1"/>
</dbReference>
<dbReference type="Pfam" id="PF09180">
    <property type="entry name" value="ProRS-C_1"/>
    <property type="match status" value="1"/>
</dbReference>
<reference evidence="10" key="1">
    <citation type="journal article" date="2017" name="Science">
        <title>Giant viruses with an expanded complement of translation system components.</title>
        <authorList>
            <person name="Schulz F."/>
            <person name="Yutin N."/>
            <person name="Ivanova N.N."/>
            <person name="Ortega D.R."/>
            <person name="Lee T.K."/>
            <person name="Vierheilig J."/>
            <person name="Daims H."/>
            <person name="Horn M."/>
            <person name="Wagner M."/>
            <person name="Jensen G.J."/>
            <person name="Kyrpides N.C."/>
            <person name="Koonin E.V."/>
            <person name="Woyke T."/>
        </authorList>
    </citation>
    <scope>NUCLEOTIDE SEQUENCE</scope>
    <source>
        <strain evidence="10">KNV1</strain>
    </source>
</reference>
<evidence type="ECO:0000259" key="9">
    <source>
        <dbReference type="PROSITE" id="PS50862"/>
    </source>
</evidence>
<dbReference type="PROSITE" id="PS50862">
    <property type="entry name" value="AA_TRNA_LIGASE_II"/>
    <property type="match status" value="1"/>
</dbReference>
<comment type="catalytic activity">
    <reaction evidence="8">
        <text>tRNA(Pro) + L-proline + ATP = L-prolyl-tRNA(Pro) + AMP + diphosphate</text>
        <dbReference type="Rhea" id="RHEA:14305"/>
        <dbReference type="Rhea" id="RHEA-COMP:9700"/>
        <dbReference type="Rhea" id="RHEA-COMP:9702"/>
        <dbReference type="ChEBI" id="CHEBI:30616"/>
        <dbReference type="ChEBI" id="CHEBI:33019"/>
        <dbReference type="ChEBI" id="CHEBI:60039"/>
        <dbReference type="ChEBI" id="CHEBI:78442"/>
        <dbReference type="ChEBI" id="CHEBI:78532"/>
        <dbReference type="ChEBI" id="CHEBI:456215"/>
        <dbReference type="EC" id="6.1.1.15"/>
    </reaction>
</comment>
<dbReference type="Pfam" id="PF00587">
    <property type="entry name" value="tRNA-synt_2b"/>
    <property type="match status" value="1"/>
</dbReference>
<dbReference type="SUPFAM" id="SSF64586">
    <property type="entry name" value="C-terminal domain of ProRS"/>
    <property type="match status" value="1"/>
</dbReference>
<dbReference type="EC" id="6.1.1.15" evidence="1"/>
<keyword evidence="3" id="KW-0547">Nucleotide-binding</keyword>
<evidence type="ECO:0000256" key="8">
    <source>
        <dbReference type="ARBA" id="ARBA00047671"/>
    </source>
</evidence>
<dbReference type="SMART" id="SM00946">
    <property type="entry name" value="ProRS-C_1"/>
    <property type="match status" value="1"/>
</dbReference>
<dbReference type="SUPFAM" id="SSF55681">
    <property type="entry name" value="Class II aaRS and biotin synthetases"/>
    <property type="match status" value="1"/>
</dbReference>
<dbReference type="InterPro" id="IPR004154">
    <property type="entry name" value="Anticodon-bd"/>
</dbReference>
<keyword evidence="6 10" id="KW-0030">Aminoacyl-tRNA synthetase</keyword>
<dbReference type="NCBIfam" id="TIGR00408">
    <property type="entry name" value="proS_fam_I"/>
    <property type="match status" value="1"/>
</dbReference>
<dbReference type="Gene3D" id="3.30.110.30">
    <property type="entry name" value="C-terminal domain of ProRS"/>
    <property type="match status" value="1"/>
</dbReference>
<protein>
    <recommendedName>
        <fullName evidence="1">proline--tRNA ligase</fullName>
        <ecNumber evidence="1">6.1.1.15</ecNumber>
    </recommendedName>
    <alternativeName>
        <fullName evidence="7">Prolyl-tRNA synthetase</fullName>
    </alternativeName>
</protein>
<keyword evidence="2" id="KW-0436">Ligase</keyword>
<evidence type="ECO:0000256" key="7">
    <source>
        <dbReference type="ARBA" id="ARBA00029731"/>
    </source>
</evidence>
<evidence type="ECO:0000256" key="3">
    <source>
        <dbReference type="ARBA" id="ARBA00022741"/>
    </source>
</evidence>
<dbReference type="Gene3D" id="3.40.50.800">
    <property type="entry name" value="Anticodon-binding domain"/>
    <property type="match status" value="1"/>
</dbReference>
<accession>A0A1V0SJ28</accession>
<dbReference type="InterPro" id="IPR036621">
    <property type="entry name" value="Anticodon-bd_dom_sf"/>
</dbReference>
<dbReference type="HAMAP" id="MF_01571">
    <property type="entry name" value="Pro_tRNA_synth_type3"/>
    <property type="match status" value="1"/>
</dbReference>
<organism evidence="10">
    <name type="scientific">Klosneuvirus KNV1</name>
    <dbReference type="NCBI Taxonomy" id="1977640"/>
    <lineage>
        <taxon>Viruses</taxon>
        <taxon>Varidnaviria</taxon>
        <taxon>Bamfordvirae</taxon>
        <taxon>Nucleocytoviricota</taxon>
        <taxon>Megaviricetes</taxon>
        <taxon>Imitervirales</taxon>
        <taxon>Mimiviridae</taxon>
        <taxon>Klosneuvirinae</taxon>
        <taxon>Klosneuvirus</taxon>
    </lineage>
</organism>
<dbReference type="InterPro" id="IPR002314">
    <property type="entry name" value="aa-tRNA-synt_IIb"/>
</dbReference>
<dbReference type="InterPro" id="IPR045864">
    <property type="entry name" value="aa-tRNA-synth_II/BPL/LPL"/>
</dbReference>
<dbReference type="GO" id="GO:0017101">
    <property type="term" value="C:aminoacyl-tRNA synthetase multienzyme complex"/>
    <property type="evidence" value="ECO:0007669"/>
    <property type="project" value="TreeGrafter"/>
</dbReference>
<dbReference type="InterPro" id="IPR017449">
    <property type="entry name" value="Pro-tRNA_synth_II"/>
</dbReference>
<dbReference type="GO" id="GO:0004827">
    <property type="term" value="F:proline-tRNA ligase activity"/>
    <property type="evidence" value="ECO:0007669"/>
    <property type="project" value="UniProtKB-EC"/>
</dbReference>
<keyword evidence="4" id="KW-0067">ATP-binding</keyword>
<dbReference type="GO" id="GO:0005524">
    <property type="term" value="F:ATP binding"/>
    <property type="evidence" value="ECO:0007669"/>
    <property type="project" value="UniProtKB-KW"/>
</dbReference>
<dbReference type="EMBL" id="KY684109">
    <property type="protein sequence ID" value="ARF11736.1"/>
    <property type="molecule type" value="Genomic_DNA"/>
</dbReference>
<dbReference type="SUPFAM" id="SSF52954">
    <property type="entry name" value="Class II aaRS ABD-related"/>
    <property type="match status" value="1"/>
</dbReference>
<evidence type="ECO:0000256" key="5">
    <source>
        <dbReference type="ARBA" id="ARBA00022917"/>
    </source>
</evidence>
<dbReference type="InterPro" id="IPR033721">
    <property type="entry name" value="ProRS_core_arch_euk"/>
</dbReference>